<reference evidence="3" key="1">
    <citation type="submission" date="2020-09" db="EMBL/GenBank/DDBJ databases">
        <authorList>
            <person name="Kikuchi T."/>
        </authorList>
    </citation>
    <scope>NUCLEOTIDE SEQUENCE</scope>
    <source>
        <strain evidence="3">Ka4C1</strain>
    </source>
</reference>
<evidence type="ECO:0000313" key="4">
    <source>
        <dbReference type="Proteomes" id="UP000659654"/>
    </source>
</evidence>
<accession>A0A811LRH4</accession>
<dbReference type="CDD" id="cd09106">
    <property type="entry name" value="PLDc_vPLD3_4_5_like_1"/>
    <property type="match status" value="1"/>
</dbReference>
<dbReference type="Pfam" id="PF00614">
    <property type="entry name" value="PLDc"/>
    <property type="match status" value="1"/>
</dbReference>
<dbReference type="CDD" id="cd09107">
    <property type="entry name" value="PLDc_vPLD3_4_5_like_2"/>
    <property type="match status" value="1"/>
</dbReference>
<keyword evidence="4" id="KW-1185">Reference proteome</keyword>
<protein>
    <submittedName>
        <fullName evidence="3">(pine wood nematode) hypothetical protein</fullName>
    </submittedName>
</protein>
<dbReference type="Proteomes" id="UP000659654">
    <property type="component" value="Unassembled WGS sequence"/>
</dbReference>
<dbReference type="EMBL" id="CAJFCV020000005">
    <property type="protein sequence ID" value="CAG9124544.1"/>
    <property type="molecule type" value="Genomic_DNA"/>
</dbReference>
<comment type="similarity">
    <text evidence="1">Belongs to the phospholipase D family.</text>
</comment>
<dbReference type="GO" id="GO:0003824">
    <property type="term" value="F:catalytic activity"/>
    <property type="evidence" value="ECO:0007669"/>
    <property type="project" value="InterPro"/>
</dbReference>
<dbReference type="SUPFAM" id="SSF56024">
    <property type="entry name" value="Phospholipase D/nuclease"/>
    <property type="match status" value="2"/>
</dbReference>
<proteinExistence type="inferred from homology"/>
<sequence>MRVMTPWVKCFPDITVAGVTGPARLSISIFEAGRPVWAGPGQPGPLTTPVQLSEFCEFEYSRTFLALTSSNCPLAIAYFVGVKPNIDKHDEKVGTTTPAPLTTTLTPVIPPLVPCGDQCKYELVESLPVGLYEGLKVKRLRSTYESWMELMDSANKSIDIGTMYWSLLVKNTGNNFTDNDPSAKEGEDVYNKLKEVASKGVKLRIAQDGNRGVFPETVDLAKAGLAEVRSLNFTALVGAGILHTKFWIIDDRDLYLGSANHDWRALTQVKEMGVLIRDCPCVAADLKNIFEVYWTLGVPGARVPGIWPADYAVPNNERNPISARVEGENALMYLTTSPPSFAPVGREHDGETIVRNIDAATKYVYISVMDYAPATFYNPHNYYWPNIDDALRRAAYDRRVQVRILISKWPSTRAAVMAHLRSLTALDSTLPCDFDRNAKKCKEGTKGSIQVKVFQVPPYNVTIPYTRVNHAKYMISDYTATVCTSNWSADYFINTGGVSIVMKSEDARTESKIVKDLREIFERDWDSEYATDLK</sequence>
<dbReference type="PANTHER" id="PTHR10185:SF17">
    <property type="entry name" value="GM01519P-RELATED"/>
    <property type="match status" value="1"/>
</dbReference>
<dbReference type="PANTHER" id="PTHR10185">
    <property type="entry name" value="PHOSPHOLIPASE D - RELATED"/>
    <property type="match status" value="1"/>
</dbReference>
<comment type="caution">
    <text evidence="3">The sequence shown here is derived from an EMBL/GenBank/DDBJ whole genome shotgun (WGS) entry which is preliminary data.</text>
</comment>
<evidence type="ECO:0000313" key="3">
    <source>
        <dbReference type="EMBL" id="CAD5232320.1"/>
    </source>
</evidence>
<dbReference type="PROSITE" id="PS50035">
    <property type="entry name" value="PLD"/>
    <property type="match status" value="1"/>
</dbReference>
<dbReference type="AlphaFoldDB" id="A0A811LRH4"/>
<dbReference type="SMART" id="SM00155">
    <property type="entry name" value="PLDc"/>
    <property type="match status" value="2"/>
</dbReference>
<dbReference type="EMBL" id="CAJFDI010000005">
    <property type="protein sequence ID" value="CAD5232320.1"/>
    <property type="molecule type" value="Genomic_DNA"/>
</dbReference>
<evidence type="ECO:0000259" key="2">
    <source>
        <dbReference type="PROSITE" id="PS50035"/>
    </source>
</evidence>
<dbReference type="Gene3D" id="3.30.870.10">
    <property type="entry name" value="Endonuclease Chain A"/>
    <property type="match status" value="2"/>
</dbReference>
<dbReference type="SMR" id="A0A811LRH4"/>
<name>A0A811LRH4_BURXY</name>
<dbReference type="InterPro" id="IPR032803">
    <property type="entry name" value="PLDc_3"/>
</dbReference>
<dbReference type="Pfam" id="PF13918">
    <property type="entry name" value="PLDc_3"/>
    <property type="match status" value="1"/>
</dbReference>
<evidence type="ECO:0000256" key="1">
    <source>
        <dbReference type="ARBA" id="ARBA00008664"/>
    </source>
</evidence>
<feature type="domain" description="PLD phosphodiesterase" evidence="2">
    <location>
        <begin position="238"/>
        <end position="265"/>
    </location>
</feature>
<dbReference type="InterPro" id="IPR050874">
    <property type="entry name" value="Diverse_PLD-related"/>
</dbReference>
<dbReference type="Proteomes" id="UP000582659">
    <property type="component" value="Unassembled WGS sequence"/>
</dbReference>
<dbReference type="InterPro" id="IPR001736">
    <property type="entry name" value="PLipase_D/transphosphatidylase"/>
</dbReference>
<gene>
    <name evidence="3" type="ORF">BXYJ_LOCUS12411</name>
</gene>
<organism evidence="3 4">
    <name type="scientific">Bursaphelenchus xylophilus</name>
    <name type="common">Pinewood nematode worm</name>
    <name type="synonym">Aphelenchoides xylophilus</name>
    <dbReference type="NCBI Taxonomy" id="6326"/>
    <lineage>
        <taxon>Eukaryota</taxon>
        <taxon>Metazoa</taxon>
        <taxon>Ecdysozoa</taxon>
        <taxon>Nematoda</taxon>
        <taxon>Chromadorea</taxon>
        <taxon>Rhabditida</taxon>
        <taxon>Tylenchina</taxon>
        <taxon>Tylenchomorpha</taxon>
        <taxon>Aphelenchoidea</taxon>
        <taxon>Aphelenchoididae</taxon>
        <taxon>Bursaphelenchus</taxon>
    </lineage>
</organism>
<dbReference type="OrthoDB" id="1923775at2759"/>